<name>A0ABM3K300_BACDO</name>
<evidence type="ECO:0000313" key="1">
    <source>
        <dbReference type="Proteomes" id="UP001652620"/>
    </source>
</evidence>
<proteinExistence type="predicted"/>
<accession>A0ABM3K300</accession>
<organism evidence="1 2">
    <name type="scientific">Bactrocera dorsalis</name>
    <name type="common">Oriental fruit fly</name>
    <name type="synonym">Dacus dorsalis</name>
    <dbReference type="NCBI Taxonomy" id="27457"/>
    <lineage>
        <taxon>Eukaryota</taxon>
        <taxon>Metazoa</taxon>
        <taxon>Ecdysozoa</taxon>
        <taxon>Arthropoda</taxon>
        <taxon>Hexapoda</taxon>
        <taxon>Insecta</taxon>
        <taxon>Pterygota</taxon>
        <taxon>Neoptera</taxon>
        <taxon>Endopterygota</taxon>
        <taxon>Diptera</taxon>
        <taxon>Brachycera</taxon>
        <taxon>Muscomorpha</taxon>
        <taxon>Tephritoidea</taxon>
        <taxon>Tephritidae</taxon>
        <taxon>Bactrocera</taxon>
        <taxon>Bactrocera</taxon>
    </lineage>
</organism>
<keyword evidence="1" id="KW-1185">Reference proteome</keyword>
<dbReference type="PANTHER" id="PTHR47331:SF1">
    <property type="entry name" value="GAG-LIKE PROTEIN"/>
    <property type="match status" value="1"/>
</dbReference>
<dbReference type="GeneID" id="125779258"/>
<dbReference type="RefSeq" id="XP_049315855.1">
    <property type="nucleotide sequence ID" value="XM_049459898.1"/>
</dbReference>
<dbReference type="PANTHER" id="PTHR47331">
    <property type="entry name" value="PHD-TYPE DOMAIN-CONTAINING PROTEIN"/>
    <property type="match status" value="1"/>
</dbReference>
<dbReference type="SUPFAM" id="SSF56672">
    <property type="entry name" value="DNA/RNA polymerases"/>
    <property type="match status" value="1"/>
</dbReference>
<dbReference type="CDD" id="cd01644">
    <property type="entry name" value="RT_pepA17"/>
    <property type="match status" value="1"/>
</dbReference>
<reference evidence="2" key="1">
    <citation type="submission" date="2025-08" db="UniProtKB">
        <authorList>
            <consortium name="RefSeq"/>
        </authorList>
    </citation>
    <scope>IDENTIFICATION</scope>
    <source>
        <tissue evidence="2">Adult</tissue>
    </source>
</reference>
<dbReference type="InterPro" id="IPR043502">
    <property type="entry name" value="DNA/RNA_pol_sf"/>
</dbReference>
<protein>
    <submittedName>
        <fullName evidence="2">Uncharacterized protein LOC125779258</fullName>
    </submittedName>
</protein>
<gene>
    <name evidence="2" type="primary">LOC125779258</name>
</gene>
<evidence type="ECO:0000313" key="2">
    <source>
        <dbReference type="RefSeq" id="XP_049315855.1"/>
    </source>
</evidence>
<dbReference type="Proteomes" id="UP001652620">
    <property type="component" value="Chromosome 6"/>
</dbReference>
<sequence length="347" mass="39519">MTPDKLLTQFWEVEEVPRKPLPSTSDIVCEQIYKNTTHRNSDGRYVVTLPFKTPENIELGNSRHIALAQFLRNEKSLSRKPEIKAEYDKAINEYLELGHMTKVEYDPADNTKTYYLPHHAVIKPDRITTQLRVVFNASCPTSNRNSLNDVLHTGPTLQADLVILVVKWRMFQIVFNADIQKMYRQILVESRHTPFQRILFRKSSNDPIEDFELQTVTFGINCAPFLAIRTLLKLADDVQGTHPLAAEILRNGMYVDDVLAGAHDVPTAILARDELTSSLKSAGFALRKWTSNDPKVLSGIPQEHLLDTNSLSLPESNNTKTLGIRWNAKKDAFFFLINPIQDKTAYT</sequence>